<keyword evidence="2" id="KW-0808">Transferase</keyword>
<dbReference type="InterPro" id="IPR050979">
    <property type="entry name" value="LD-transpeptidase"/>
</dbReference>
<keyword evidence="4 6" id="KW-0573">Peptidoglycan synthesis</keyword>
<dbReference type="Pfam" id="PF03734">
    <property type="entry name" value="YkuD"/>
    <property type="match status" value="1"/>
</dbReference>
<dbReference type="Gene3D" id="2.60.40.10">
    <property type="entry name" value="Immunoglobulins"/>
    <property type="match status" value="1"/>
</dbReference>
<name>A0A173V144_9FIRM</name>
<evidence type="ECO:0000256" key="2">
    <source>
        <dbReference type="ARBA" id="ARBA00022679"/>
    </source>
</evidence>
<dbReference type="PANTHER" id="PTHR30582">
    <property type="entry name" value="L,D-TRANSPEPTIDASE"/>
    <property type="match status" value="1"/>
</dbReference>
<dbReference type="SUPFAM" id="SSF141523">
    <property type="entry name" value="L,D-transpeptidase catalytic domain-like"/>
    <property type="match status" value="1"/>
</dbReference>
<comment type="pathway">
    <text evidence="1 6">Cell wall biogenesis; peptidoglycan biosynthesis.</text>
</comment>
<dbReference type="InterPro" id="IPR032179">
    <property type="entry name" value="Cry22Aa_Ig-like"/>
</dbReference>
<evidence type="ECO:0000256" key="5">
    <source>
        <dbReference type="ARBA" id="ARBA00023316"/>
    </source>
</evidence>
<keyword evidence="3 6" id="KW-0133">Cell shape</keyword>
<dbReference type="GO" id="GO:0008360">
    <property type="term" value="P:regulation of cell shape"/>
    <property type="evidence" value="ECO:0007669"/>
    <property type="project" value="UniProtKB-UniRule"/>
</dbReference>
<evidence type="ECO:0000256" key="7">
    <source>
        <dbReference type="SAM" id="SignalP"/>
    </source>
</evidence>
<dbReference type="AlphaFoldDB" id="A0A173V144"/>
<evidence type="ECO:0000313" key="10">
    <source>
        <dbReference type="Proteomes" id="UP000095495"/>
    </source>
</evidence>
<gene>
    <name evidence="9" type="ORF">ERS852420_03481</name>
</gene>
<keyword evidence="7" id="KW-0732">Signal</keyword>
<protein>
    <submittedName>
        <fullName evidence="9">L,D-transpeptidase catalytic domain</fullName>
    </submittedName>
</protein>
<proteinExistence type="predicted"/>
<keyword evidence="5 6" id="KW-0961">Cell wall biogenesis/degradation</keyword>
<dbReference type="UniPathway" id="UPA00219"/>
<dbReference type="RefSeq" id="WP_055264450.1">
    <property type="nucleotide sequence ID" value="NZ_CYXV01000026.1"/>
</dbReference>
<feature type="domain" description="L,D-TPase catalytic" evidence="8">
    <location>
        <begin position="35"/>
        <end position="161"/>
    </location>
</feature>
<evidence type="ECO:0000256" key="1">
    <source>
        <dbReference type="ARBA" id="ARBA00004752"/>
    </source>
</evidence>
<accession>A0A173V144</accession>
<dbReference type="GO" id="GO:0071972">
    <property type="term" value="F:peptidoglycan L,D-transpeptidase activity"/>
    <property type="evidence" value="ECO:0007669"/>
    <property type="project" value="TreeGrafter"/>
</dbReference>
<dbReference type="Gene3D" id="2.40.440.10">
    <property type="entry name" value="L,D-transpeptidase catalytic domain-like"/>
    <property type="match status" value="1"/>
</dbReference>
<dbReference type="InterPro" id="IPR005490">
    <property type="entry name" value="LD_TPept_cat_dom"/>
</dbReference>
<evidence type="ECO:0000313" key="9">
    <source>
        <dbReference type="EMBL" id="CUN20784.1"/>
    </source>
</evidence>
<dbReference type="Proteomes" id="UP000095495">
    <property type="component" value="Unassembled WGS sequence"/>
</dbReference>
<organism evidence="9 10">
    <name type="scientific">Roseburia faecis</name>
    <dbReference type="NCBI Taxonomy" id="301302"/>
    <lineage>
        <taxon>Bacteria</taxon>
        <taxon>Bacillati</taxon>
        <taxon>Bacillota</taxon>
        <taxon>Clostridia</taxon>
        <taxon>Lachnospirales</taxon>
        <taxon>Lachnospiraceae</taxon>
        <taxon>Roseburia</taxon>
    </lineage>
</organism>
<feature type="chain" id="PRO_5038552058" evidence="7">
    <location>
        <begin position="23"/>
        <end position="392"/>
    </location>
</feature>
<evidence type="ECO:0000256" key="4">
    <source>
        <dbReference type="ARBA" id="ARBA00022984"/>
    </source>
</evidence>
<evidence type="ECO:0000256" key="3">
    <source>
        <dbReference type="ARBA" id="ARBA00022960"/>
    </source>
</evidence>
<dbReference type="InterPro" id="IPR038063">
    <property type="entry name" value="Transpep_catalytic_dom"/>
</dbReference>
<evidence type="ECO:0000259" key="8">
    <source>
        <dbReference type="PROSITE" id="PS52029"/>
    </source>
</evidence>
<reference evidence="9 10" key="1">
    <citation type="submission" date="2015-09" db="EMBL/GenBank/DDBJ databases">
        <authorList>
            <consortium name="Pathogen Informatics"/>
        </authorList>
    </citation>
    <scope>NUCLEOTIDE SEQUENCE [LARGE SCALE GENOMIC DNA]</scope>
    <source>
        <strain evidence="9 10">2789STDY5608863</strain>
    </source>
</reference>
<feature type="active site" description="Proton donor/acceptor" evidence="6">
    <location>
        <position position="109"/>
    </location>
</feature>
<sequence length="392" mass="43017">MKKGILKTLCGLMAALMLLVFAGTPVTTQAAKLPYYIKINRQQNCVTVYALDSKGKYTKPVKAFACSVGVNNATPAGTFSIPAKYRWHTLMGGVYGQYCSRIHGGVLFHSVFYSSQDPSRLAYNSYNRLGQTASHGCVRLNVEDAKWIYDNCPVGTKVTIYDSKDPGPLGKPTPIRIDVNSPYRGWDPTDPDPRNPWLKLRPTIKGIKNKTIERTNSKVDLKKGVKATDYRGKTLKFTVSGKVNAAKTGKYKITYTAKDAKGNKTQKSIIITVKDTKAPSISLKRKTLTYNEAVSKEKLVSAIKADVVAKDLGKKLASKYVFVDAREAHKAVTAMERGTYGTYSVTVYAKDTAGNKSRKLKVKINFVNPNPGTDQPEPDIPGVVTDSAITVQ</sequence>
<dbReference type="PROSITE" id="PS52029">
    <property type="entry name" value="LD_TPASE"/>
    <property type="match status" value="1"/>
</dbReference>
<dbReference type="GO" id="GO:0018104">
    <property type="term" value="P:peptidoglycan-protein cross-linking"/>
    <property type="evidence" value="ECO:0007669"/>
    <property type="project" value="TreeGrafter"/>
</dbReference>
<dbReference type="GO" id="GO:0005576">
    <property type="term" value="C:extracellular region"/>
    <property type="evidence" value="ECO:0007669"/>
    <property type="project" value="TreeGrafter"/>
</dbReference>
<evidence type="ECO:0000256" key="6">
    <source>
        <dbReference type="PROSITE-ProRule" id="PRU01373"/>
    </source>
</evidence>
<dbReference type="Pfam" id="PF16403">
    <property type="entry name" value="Bact_surface_Ig-like"/>
    <property type="match status" value="1"/>
</dbReference>
<dbReference type="GO" id="GO:0016740">
    <property type="term" value="F:transferase activity"/>
    <property type="evidence" value="ECO:0007669"/>
    <property type="project" value="UniProtKB-KW"/>
</dbReference>
<dbReference type="InterPro" id="IPR013783">
    <property type="entry name" value="Ig-like_fold"/>
</dbReference>
<dbReference type="CDD" id="cd16913">
    <property type="entry name" value="YkuD_like"/>
    <property type="match status" value="1"/>
</dbReference>
<feature type="active site" description="Nucleophile" evidence="6">
    <location>
        <position position="137"/>
    </location>
</feature>
<dbReference type="GO" id="GO:0071555">
    <property type="term" value="P:cell wall organization"/>
    <property type="evidence" value="ECO:0007669"/>
    <property type="project" value="UniProtKB-UniRule"/>
</dbReference>
<feature type="signal peptide" evidence="7">
    <location>
        <begin position="1"/>
        <end position="22"/>
    </location>
</feature>
<dbReference type="PANTHER" id="PTHR30582:SF2">
    <property type="entry name" value="L,D-TRANSPEPTIDASE YCIB-RELATED"/>
    <property type="match status" value="1"/>
</dbReference>
<dbReference type="EMBL" id="CYXV01000026">
    <property type="protein sequence ID" value="CUN20784.1"/>
    <property type="molecule type" value="Genomic_DNA"/>
</dbReference>